<dbReference type="EMBL" id="JAPFFF010000009">
    <property type="protein sequence ID" value="KAK8883133.1"/>
    <property type="molecule type" value="Genomic_DNA"/>
</dbReference>
<accession>A0ABR2JWD2</accession>
<dbReference type="Pfam" id="PF03810">
    <property type="entry name" value="IBN_N"/>
    <property type="match status" value="1"/>
</dbReference>
<evidence type="ECO:0000313" key="3">
    <source>
        <dbReference type="Proteomes" id="UP001470230"/>
    </source>
</evidence>
<dbReference type="Proteomes" id="UP001470230">
    <property type="component" value="Unassembled WGS sequence"/>
</dbReference>
<dbReference type="InterPro" id="IPR011989">
    <property type="entry name" value="ARM-like"/>
</dbReference>
<comment type="caution">
    <text evidence="2">The sequence shown here is derived from an EMBL/GenBank/DDBJ whole genome shotgun (WGS) entry which is preliminary data.</text>
</comment>
<evidence type="ECO:0000259" key="1">
    <source>
        <dbReference type="PROSITE" id="PS50166"/>
    </source>
</evidence>
<evidence type="ECO:0000313" key="2">
    <source>
        <dbReference type="EMBL" id="KAK8883133.1"/>
    </source>
</evidence>
<organism evidence="2 3">
    <name type="scientific">Tritrichomonas musculus</name>
    <dbReference type="NCBI Taxonomy" id="1915356"/>
    <lineage>
        <taxon>Eukaryota</taxon>
        <taxon>Metamonada</taxon>
        <taxon>Parabasalia</taxon>
        <taxon>Tritrichomonadida</taxon>
        <taxon>Tritrichomonadidae</taxon>
        <taxon>Tritrichomonas</taxon>
    </lineage>
</organism>
<sequence length="970" mass="111407">MNVQNIEYIFSLSLQNDEQAIREAERNLLEFIQSPESIQLFLQIIQSSSNQTYISASFIYLQKAIELQWSYFTQEEKANLETILLNLYFQNQVYKKSIIYLLHFFLKNSDSLDSFLPFLTKEITPENIFDMINFYSIIIEFLPLSFLNDQKSFIVDLISKSFNLTKPIANDPNITEVKISTFRISTTLTVKLHDSSIVLPQIDQIGQILLSVDLSDSDFTMILALFKIVMPCLLSFSEIQYFFYTICVTLAENKELTSFRRSRALDSIQYQIESGILEPSHIFPLINLSFDILISDIQNFDNTQTIMFTVIFNATKVISEEEIFSYISSIVDKSINTNSLEFVQAGIIIISYLMICCPNSFLENQEKEVQILSNFLNASFPAQIQLSVLFVIQQVDPMFHLFPIVFAEKLIPFIFFSTDQNICEYACCSFFLLVHFSTFNCKSIFQILWENRNEFMKRQPHYFMEALFQTTLGLDDLDQSIKQEILNLVMLFLNPDADTNVLYSALLLSISVFLFNEESNADIINRIYIIIENALKMQDDNLFKTVFGFLYMFITQLKYQSFEILKKFSSEILQVVLNIDDDQTLSVGASIVKYWDLPQIKPKIYSRLVSRMTKLNILFVNENSTDFSDDDDISSLYYKLLTFLVPYLEPSEANQIFNLCLKLIQSQYSNILPLLRELIANADPENYSSFISAFVDLQNKFIASKDYHLLSIANDLSSELFLLPSDESIQFISEFIENLKGALKDPQISFAHIDIIVGIFSDAVLCQKVANDRIDDIFMTVYSIVFRQPPMETWQNISYFINISFSNYPALMSNSKIQNSIQNFTQTLSEWLNSPSEGEFDKTDTNDNIASLLLTIISIAKLNSDGLIQMSLHFFPPHDTSETPSMAARIIEICQLGLSVGSCCAVSEAIVRFLTMGIKKKREVSIDESLVQSFVAILKQMLANKEIAAYIVAQFKESPEKIEYIQSLCS</sequence>
<name>A0ABR2JWD2_9EUKA</name>
<proteinExistence type="predicted"/>
<dbReference type="InterPro" id="IPR001494">
    <property type="entry name" value="Importin-beta_N"/>
</dbReference>
<dbReference type="PROSITE" id="PS50166">
    <property type="entry name" value="IMPORTIN_B_NT"/>
    <property type="match status" value="1"/>
</dbReference>
<feature type="domain" description="Importin N-terminal" evidence="1">
    <location>
        <begin position="24"/>
        <end position="90"/>
    </location>
</feature>
<gene>
    <name evidence="2" type="ORF">M9Y10_045781</name>
</gene>
<protein>
    <recommendedName>
        <fullName evidence="1">Importin N-terminal domain-containing protein</fullName>
    </recommendedName>
</protein>
<reference evidence="2 3" key="1">
    <citation type="submission" date="2024-04" db="EMBL/GenBank/DDBJ databases">
        <title>Tritrichomonas musculus Genome.</title>
        <authorList>
            <person name="Alves-Ferreira E."/>
            <person name="Grigg M."/>
            <person name="Lorenzi H."/>
            <person name="Galac M."/>
        </authorList>
    </citation>
    <scope>NUCLEOTIDE SEQUENCE [LARGE SCALE GENOMIC DNA]</scope>
    <source>
        <strain evidence="2 3">EAF2021</strain>
    </source>
</reference>
<dbReference type="InterPro" id="IPR016024">
    <property type="entry name" value="ARM-type_fold"/>
</dbReference>
<dbReference type="SUPFAM" id="SSF48371">
    <property type="entry name" value="ARM repeat"/>
    <property type="match status" value="1"/>
</dbReference>
<keyword evidence="3" id="KW-1185">Reference proteome</keyword>
<dbReference type="Gene3D" id="1.25.10.10">
    <property type="entry name" value="Leucine-rich Repeat Variant"/>
    <property type="match status" value="1"/>
</dbReference>